<name>A0A816KMD0_BRANA</name>
<reference evidence="2" key="1">
    <citation type="submission" date="2021-01" db="EMBL/GenBank/DDBJ databases">
        <authorList>
            <consortium name="Genoscope - CEA"/>
            <person name="William W."/>
        </authorList>
    </citation>
    <scope>NUCLEOTIDE SEQUENCE</scope>
</reference>
<accession>A0A816KMD0</accession>
<evidence type="ECO:0000256" key="1">
    <source>
        <dbReference type="SAM" id="MobiDB-lite"/>
    </source>
</evidence>
<proteinExistence type="predicted"/>
<dbReference type="Proteomes" id="UP001295469">
    <property type="component" value="Chromosome C05"/>
</dbReference>
<dbReference type="AlphaFoldDB" id="A0A816KMD0"/>
<sequence length="36" mass="4061">MLKPQSKAQYIHHSQDKSQINARSDWSLGNAQSCAM</sequence>
<organism evidence="2">
    <name type="scientific">Brassica napus</name>
    <name type="common">Rape</name>
    <dbReference type="NCBI Taxonomy" id="3708"/>
    <lineage>
        <taxon>Eukaryota</taxon>
        <taxon>Viridiplantae</taxon>
        <taxon>Streptophyta</taxon>
        <taxon>Embryophyta</taxon>
        <taxon>Tracheophyta</taxon>
        <taxon>Spermatophyta</taxon>
        <taxon>Magnoliopsida</taxon>
        <taxon>eudicotyledons</taxon>
        <taxon>Gunneridae</taxon>
        <taxon>Pentapetalae</taxon>
        <taxon>rosids</taxon>
        <taxon>malvids</taxon>
        <taxon>Brassicales</taxon>
        <taxon>Brassicaceae</taxon>
        <taxon>Brassiceae</taxon>
        <taxon>Brassica</taxon>
    </lineage>
</organism>
<gene>
    <name evidence="2" type="ORF">DARMORV10_C05P26990.1</name>
</gene>
<evidence type="ECO:0000313" key="2">
    <source>
        <dbReference type="EMBL" id="CAF1928512.1"/>
    </source>
</evidence>
<protein>
    <submittedName>
        <fullName evidence="2">(rape) hypothetical protein</fullName>
    </submittedName>
</protein>
<dbReference type="EMBL" id="HG994369">
    <property type="protein sequence ID" value="CAF1928512.1"/>
    <property type="molecule type" value="Genomic_DNA"/>
</dbReference>
<feature type="region of interest" description="Disordered" evidence="1">
    <location>
        <begin position="1"/>
        <end position="24"/>
    </location>
</feature>